<evidence type="ECO:0000256" key="1">
    <source>
        <dbReference type="ARBA" id="ARBA00004477"/>
    </source>
</evidence>
<keyword evidence="8 11" id="KW-1133">Transmembrane helix</keyword>
<keyword evidence="6 11" id="KW-0812">Transmembrane</keyword>
<evidence type="ECO:0000256" key="3">
    <source>
        <dbReference type="ARBA" id="ARBA00022502"/>
    </source>
</evidence>
<feature type="transmembrane region" description="Helical" evidence="11">
    <location>
        <begin position="208"/>
        <end position="229"/>
    </location>
</feature>
<reference evidence="13" key="1">
    <citation type="submission" date="2013-08" db="EMBL/GenBank/DDBJ databases">
        <title>Gene expansion shapes genome architecture in the human pathogen Lichtheimia corymbifera: an evolutionary genomics analysis in the ancient terrestrial Mucorales (Mucoromycotina).</title>
        <authorList>
            <person name="Schwartze V.U."/>
            <person name="Winter S."/>
            <person name="Shelest E."/>
            <person name="Marcet-Houben M."/>
            <person name="Horn F."/>
            <person name="Wehner S."/>
            <person name="Hoffmann K."/>
            <person name="Riege K."/>
            <person name="Sammeth M."/>
            <person name="Nowrousian M."/>
            <person name="Valiante V."/>
            <person name="Linde J."/>
            <person name="Jacobsen I.D."/>
            <person name="Marz M."/>
            <person name="Brakhage A.A."/>
            <person name="Gabaldon T."/>
            <person name="Bocker S."/>
            <person name="Voigt K."/>
        </authorList>
    </citation>
    <scope>NUCLEOTIDE SEQUENCE [LARGE SCALE GENOMIC DNA]</scope>
    <source>
        <strain evidence="13">FSU 9682</strain>
    </source>
</reference>
<dbReference type="GO" id="GO:0006506">
    <property type="term" value="P:GPI anchor biosynthetic process"/>
    <property type="evidence" value="ECO:0007669"/>
    <property type="project" value="UniProtKB-KW"/>
</dbReference>
<evidence type="ECO:0000256" key="4">
    <source>
        <dbReference type="ARBA" id="ARBA00022676"/>
    </source>
</evidence>
<dbReference type="Proteomes" id="UP000027586">
    <property type="component" value="Unassembled WGS sequence"/>
</dbReference>
<dbReference type="Pfam" id="PF03901">
    <property type="entry name" value="Glyco_transf_22"/>
    <property type="match status" value="1"/>
</dbReference>
<dbReference type="PANTHER" id="PTHR22760">
    <property type="entry name" value="GLYCOSYLTRANSFERASE"/>
    <property type="match status" value="1"/>
</dbReference>
<evidence type="ECO:0000256" key="5">
    <source>
        <dbReference type="ARBA" id="ARBA00022679"/>
    </source>
</evidence>
<evidence type="ECO:0000256" key="10">
    <source>
        <dbReference type="ARBA" id="ARBA00038466"/>
    </source>
</evidence>
<dbReference type="PANTHER" id="PTHR22760:SF3">
    <property type="entry name" value="GPI MANNOSYLTRANSFERASE 4"/>
    <property type="match status" value="1"/>
</dbReference>
<gene>
    <name evidence="13" type="ORF">LCOR_00549.1</name>
</gene>
<organism evidence="13 14">
    <name type="scientific">Lichtheimia corymbifera JMRC:FSU:9682</name>
    <dbReference type="NCBI Taxonomy" id="1263082"/>
    <lineage>
        <taxon>Eukaryota</taxon>
        <taxon>Fungi</taxon>
        <taxon>Fungi incertae sedis</taxon>
        <taxon>Mucoromycota</taxon>
        <taxon>Mucoromycotina</taxon>
        <taxon>Mucoromycetes</taxon>
        <taxon>Mucorales</taxon>
        <taxon>Lichtheimiaceae</taxon>
        <taxon>Lichtheimia</taxon>
    </lineage>
</organism>
<proteinExistence type="inferred from homology"/>
<keyword evidence="9 11" id="KW-0472">Membrane</keyword>
<accession>A0A068RFM6</accession>
<evidence type="ECO:0000256" key="11">
    <source>
        <dbReference type="RuleBase" id="RU363075"/>
    </source>
</evidence>
<evidence type="ECO:0000313" key="13">
    <source>
        <dbReference type="EMBL" id="CDH48779.1"/>
    </source>
</evidence>
<feature type="transmembrane region" description="Helical" evidence="11">
    <location>
        <begin position="375"/>
        <end position="394"/>
    </location>
</feature>
<dbReference type="STRING" id="1263082.A0A068RFM6"/>
<evidence type="ECO:0000256" key="12">
    <source>
        <dbReference type="SAM" id="SignalP"/>
    </source>
</evidence>
<evidence type="ECO:0000256" key="6">
    <source>
        <dbReference type="ARBA" id="ARBA00022692"/>
    </source>
</evidence>
<keyword evidence="4 11" id="KW-0328">Glycosyltransferase</keyword>
<comment type="caution">
    <text evidence="13">The sequence shown here is derived from an EMBL/GenBank/DDBJ whole genome shotgun (WGS) entry which is preliminary data.</text>
</comment>
<evidence type="ECO:0000256" key="2">
    <source>
        <dbReference type="ARBA" id="ARBA00004687"/>
    </source>
</evidence>
<feature type="transmembrane region" description="Helical" evidence="11">
    <location>
        <begin position="351"/>
        <end position="368"/>
    </location>
</feature>
<dbReference type="EC" id="2.4.1.-" evidence="11"/>
<sequence length="583" mass="65642">MSKFLYGALLWVRWIASSTPGYVHPDEYFQSPEITANAILDIDSYIPWEFEKENAIRAVIPPFLTTGLPFWILKTVSQPVVPNAVDMFLVERFSCLVATLVMDYAIYRICRCLDKDPKLPMALFATSHVVLVYYVRPFSNSFESLILCLSIWCFCTLLENATSPTSAFALGSLLVAGVFTRITFALFGLPIGVAYLYNGFTKSQPKRFLSSLIPFTLGATLVAMVFVLADSLYYGTIQVIIDNVPLTDFVQVMDAITYPQKLLTIRASGIPVLTPLNNLLYNTDKSNLEQHGLHPLYLHFLVNFPMLFGPLVLGAVAAVTKANEQHVVYRTLSAIVVFGLGGLSFVPHQEARFLAPLLVPLIFIFTWNRAKLSRTFWVIWMLFNLITGFIFGYLHQGGVVPSMMYLQQQTLGLRNCKLAANSELICDLKTTDMAYTNEYNVTSNVLFYKTYMAPRHLVGYPKAWEVSRDRPHVRIEDFGSDWDRLDKELHSRSGVTLLNLHDEYEPHVNFAPSKDGTFFERTLIVAPSTAMLPRVGDARYLLVASFNPHVNFDDGEILLDAIKEGTFSRAMIGLNVYLLLSDG</sequence>
<feature type="transmembrane region" description="Helical" evidence="11">
    <location>
        <begin position="167"/>
        <end position="196"/>
    </location>
</feature>
<name>A0A068RFM6_9FUNG</name>
<dbReference type="EMBL" id="CBTN010000002">
    <property type="protein sequence ID" value="CDH48779.1"/>
    <property type="molecule type" value="Genomic_DNA"/>
</dbReference>
<dbReference type="OrthoDB" id="10066429at2759"/>
<dbReference type="InterPro" id="IPR005599">
    <property type="entry name" value="GPI_mannosylTrfase"/>
</dbReference>
<comment type="similarity">
    <text evidence="10">Belongs to the glycosyltransferase 22 family. PIGZ subfamily.</text>
</comment>
<comment type="subcellular location">
    <subcellularLocation>
        <location evidence="1 11">Endoplasmic reticulum membrane</location>
        <topology evidence="1 11">Multi-pass membrane protein</topology>
    </subcellularLocation>
</comment>
<keyword evidence="3" id="KW-0337">GPI-anchor biosynthesis</keyword>
<keyword evidence="14" id="KW-1185">Reference proteome</keyword>
<evidence type="ECO:0000256" key="9">
    <source>
        <dbReference type="ARBA" id="ARBA00023136"/>
    </source>
</evidence>
<feature type="signal peptide" evidence="12">
    <location>
        <begin position="1"/>
        <end position="25"/>
    </location>
</feature>
<evidence type="ECO:0000256" key="7">
    <source>
        <dbReference type="ARBA" id="ARBA00022824"/>
    </source>
</evidence>
<feature type="transmembrane region" description="Helical" evidence="11">
    <location>
        <begin position="296"/>
        <end position="320"/>
    </location>
</feature>
<evidence type="ECO:0000256" key="8">
    <source>
        <dbReference type="ARBA" id="ARBA00022989"/>
    </source>
</evidence>
<dbReference type="GO" id="GO:0000026">
    <property type="term" value="F:alpha-1,2-mannosyltransferase activity"/>
    <property type="evidence" value="ECO:0007669"/>
    <property type="project" value="TreeGrafter"/>
</dbReference>
<keyword evidence="5" id="KW-0808">Transferase</keyword>
<protein>
    <recommendedName>
        <fullName evidence="11">Mannosyltransferase</fullName>
        <ecNumber evidence="11">2.4.1.-</ecNumber>
    </recommendedName>
</protein>
<keyword evidence="12" id="KW-0732">Signal</keyword>
<dbReference type="GO" id="GO:0005789">
    <property type="term" value="C:endoplasmic reticulum membrane"/>
    <property type="evidence" value="ECO:0007669"/>
    <property type="project" value="UniProtKB-SubCell"/>
</dbReference>
<feature type="chain" id="PRO_5001652575" description="Mannosyltransferase" evidence="12">
    <location>
        <begin position="26"/>
        <end position="583"/>
    </location>
</feature>
<dbReference type="VEuPathDB" id="FungiDB:LCOR_00549.1"/>
<comment type="pathway">
    <text evidence="2">Glycolipid biosynthesis; glycosylphosphatidylinositol-anchor biosynthesis.</text>
</comment>
<keyword evidence="7 11" id="KW-0256">Endoplasmic reticulum</keyword>
<feature type="transmembrane region" description="Helical" evidence="11">
    <location>
        <begin position="327"/>
        <end position="345"/>
    </location>
</feature>
<evidence type="ECO:0000313" key="14">
    <source>
        <dbReference type="Proteomes" id="UP000027586"/>
    </source>
</evidence>
<dbReference type="AlphaFoldDB" id="A0A068RFM6"/>